<name>A0A1V4I532_9FIRM</name>
<keyword evidence="5 13" id="KW-0378">Hydrolase</keyword>
<evidence type="ECO:0000256" key="5">
    <source>
        <dbReference type="ARBA" id="ARBA00022801"/>
    </source>
</evidence>
<dbReference type="SUPFAM" id="SSF141259">
    <property type="entry name" value="CarD-like"/>
    <property type="match status" value="1"/>
</dbReference>
<dbReference type="PROSITE" id="PS51192">
    <property type="entry name" value="HELICASE_ATP_BIND_1"/>
    <property type="match status" value="1"/>
</dbReference>
<dbReference type="GO" id="GO:0005737">
    <property type="term" value="C:cytoplasm"/>
    <property type="evidence" value="ECO:0007669"/>
    <property type="project" value="UniProtKB-SubCell"/>
</dbReference>
<evidence type="ECO:0000256" key="4">
    <source>
        <dbReference type="ARBA" id="ARBA00022763"/>
    </source>
</evidence>
<dbReference type="GO" id="GO:0006355">
    <property type="term" value="P:regulation of DNA-templated transcription"/>
    <property type="evidence" value="ECO:0007669"/>
    <property type="project" value="UniProtKB-UniRule"/>
</dbReference>
<proteinExistence type="inferred from homology"/>
<evidence type="ECO:0000256" key="3">
    <source>
        <dbReference type="ARBA" id="ARBA00022741"/>
    </source>
</evidence>
<dbReference type="Gene3D" id="2.40.10.170">
    <property type="match status" value="1"/>
</dbReference>
<dbReference type="InterPro" id="IPR004576">
    <property type="entry name" value="Mfd"/>
</dbReference>
<evidence type="ECO:0000256" key="9">
    <source>
        <dbReference type="ARBA" id="ARBA00023204"/>
    </source>
</evidence>
<dbReference type="SUPFAM" id="SSF52540">
    <property type="entry name" value="P-loop containing nucleoside triphosphate hydrolases"/>
    <property type="match status" value="4"/>
</dbReference>
<dbReference type="NCBIfam" id="TIGR00580">
    <property type="entry name" value="mfd"/>
    <property type="match status" value="1"/>
</dbReference>
<dbReference type="SMART" id="SM00487">
    <property type="entry name" value="DEXDc"/>
    <property type="match status" value="1"/>
</dbReference>
<keyword evidence="8 13" id="KW-0238">DNA-binding</keyword>
<keyword evidence="7 13" id="KW-0067">ATP-binding</keyword>
<feature type="domain" description="Helicase C-terminal" evidence="15">
    <location>
        <begin position="799"/>
        <end position="965"/>
    </location>
</feature>
<keyword evidence="17" id="KW-1185">Reference proteome</keyword>
<dbReference type="Gene3D" id="3.30.2060.10">
    <property type="entry name" value="Penicillin-binding protein 1b domain"/>
    <property type="match status" value="1"/>
</dbReference>
<comment type="function">
    <text evidence="13">Couples transcription and DNA repair by recognizing RNA polymerase (RNAP) stalled at DNA lesions. Mediates ATP-dependent release of RNAP and its truncated transcript from the DNA, and recruitment of nucleotide excision repair machinery to the damaged site.</text>
</comment>
<dbReference type="EMBL" id="MZGW01000008">
    <property type="protein sequence ID" value="OPJ55082.1"/>
    <property type="molecule type" value="Genomic_DNA"/>
</dbReference>
<dbReference type="CDD" id="cd17991">
    <property type="entry name" value="DEXHc_TRCF"/>
    <property type="match status" value="1"/>
</dbReference>
<comment type="caution">
    <text evidence="16">The sequence shown here is derived from an EMBL/GenBank/DDBJ whole genome shotgun (WGS) entry which is preliminary data.</text>
</comment>
<dbReference type="Gene3D" id="3.90.1150.50">
    <property type="entry name" value="Transcription-repair-coupling factor, D7 domain"/>
    <property type="match status" value="1"/>
</dbReference>
<dbReference type="InterPro" id="IPR001650">
    <property type="entry name" value="Helicase_C-like"/>
</dbReference>
<keyword evidence="2 13" id="KW-0963">Cytoplasm</keyword>
<dbReference type="InterPro" id="IPR037235">
    <property type="entry name" value="TRCF-like_C_D7"/>
</dbReference>
<keyword evidence="6" id="KW-0347">Helicase</keyword>
<dbReference type="AlphaFoldDB" id="A0A1V4I532"/>
<dbReference type="SMART" id="SM01058">
    <property type="entry name" value="CarD_TRCF"/>
    <property type="match status" value="1"/>
</dbReference>
<evidence type="ECO:0000256" key="10">
    <source>
        <dbReference type="ARBA" id="ARBA00061104"/>
    </source>
</evidence>
<evidence type="ECO:0000256" key="13">
    <source>
        <dbReference type="HAMAP-Rule" id="MF_00969"/>
    </source>
</evidence>
<dbReference type="GO" id="GO:0016787">
    <property type="term" value="F:hydrolase activity"/>
    <property type="evidence" value="ECO:0007669"/>
    <property type="project" value="UniProtKB-KW"/>
</dbReference>
<dbReference type="HAMAP" id="MF_00969">
    <property type="entry name" value="TRCF"/>
    <property type="match status" value="1"/>
</dbReference>
<dbReference type="InterPro" id="IPR005118">
    <property type="entry name" value="TRCF_C"/>
</dbReference>
<dbReference type="GO" id="GO:0005524">
    <property type="term" value="F:ATP binding"/>
    <property type="evidence" value="ECO:0007669"/>
    <property type="project" value="UniProtKB-UniRule"/>
</dbReference>
<evidence type="ECO:0000256" key="2">
    <source>
        <dbReference type="ARBA" id="ARBA00022490"/>
    </source>
</evidence>
<dbReference type="InterPro" id="IPR036101">
    <property type="entry name" value="CarD-like/TRCF_RID_sf"/>
</dbReference>
<comment type="similarity">
    <text evidence="11 13">In the C-terminal section; belongs to the helicase family. RecG subfamily.</text>
</comment>
<dbReference type="Proteomes" id="UP000190140">
    <property type="component" value="Unassembled WGS sequence"/>
</dbReference>
<keyword evidence="9 13" id="KW-0234">DNA repair</keyword>
<keyword evidence="4 13" id="KW-0227">DNA damage</keyword>
<dbReference type="SUPFAM" id="SSF143517">
    <property type="entry name" value="TRCF domain-like"/>
    <property type="match status" value="1"/>
</dbReference>
<dbReference type="Pfam" id="PF02559">
    <property type="entry name" value="CarD_TRCF_RID"/>
    <property type="match status" value="1"/>
</dbReference>
<dbReference type="PROSITE" id="PS51194">
    <property type="entry name" value="HELICASE_CTER"/>
    <property type="match status" value="1"/>
</dbReference>
<dbReference type="InterPro" id="IPR003711">
    <property type="entry name" value="CarD-like/TRCF_RID"/>
</dbReference>
<dbReference type="RefSeq" id="WP_079413160.1">
    <property type="nucleotide sequence ID" value="NZ_MZGW01000008.1"/>
</dbReference>
<dbReference type="GO" id="GO:0003684">
    <property type="term" value="F:damaged DNA binding"/>
    <property type="evidence" value="ECO:0007669"/>
    <property type="project" value="InterPro"/>
</dbReference>
<gene>
    <name evidence="13 16" type="primary">mfd</name>
    <name evidence="16" type="ORF">CLOTH_17470</name>
</gene>
<dbReference type="STRING" id="29349.CLOTH_17470"/>
<protein>
    <recommendedName>
        <fullName evidence="12 13">Transcription-repair-coupling factor</fullName>
        <shortName evidence="13">TRCF</shortName>
        <ecNumber evidence="13">3.6.4.-</ecNumber>
    </recommendedName>
</protein>
<evidence type="ECO:0000313" key="17">
    <source>
        <dbReference type="Proteomes" id="UP000190140"/>
    </source>
</evidence>
<dbReference type="PANTHER" id="PTHR47964:SF1">
    <property type="entry name" value="ATP-DEPENDENT DNA HELICASE HOMOLOG RECG, CHLOROPLASTIC"/>
    <property type="match status" value="1"/>
</dbReference>
<evidence type="ECO:0000256" key="1">
    <source>
        <dbReference type="ARBA" id="ARBA00004496"/>
    </source>
</evidence>
<evidence type="ECO:0000256" key="8">
    <source>
        <dbReference type="ARBA" id="ARBA00023125"/>
    </source>
</evidence>
<keyword evidence="3 13" id="KW-0547">Nucleotide-binding</keyword>
<evidence type="ECO:0000256" key="7">
    <source>
        <dbReference type="ARBA" id="ARBA00022840"/>
    </source>
</evidence>
<feature type="domain" description="Helicase ATP-binding" evidence="14">
    <location>
        <begin position="629"/>
        <end position="790"/>
    </location>
</feature>
<evidence type="ECO:0000256" key="6">
    <source>
        <dbReference type="ARBA" id="ARBA00022806"/>
    </source>
</evidence>
<dbReference type="Pfam" id="PF03461">
    <property type="entry name" value="TRCF"/>
    <property type="match status" value="1"/>
</dbReference>
<dbReference type="Gene3D" id="3.40.50.11180">
    <property type="match status" value="1"/>
</dbReference>
<dbReference type="GO" id="GO:0000716">
    <property type="term" value="P:transcription-coupled nucleotide-excision repair, DNA damage recognition"/>
    <property type="evidence" value="ECO:0007669"/>
    <property type="project" value="UniProtKB-UniRule"/>
</dbReference>
<accession>A0A1V4I532</accession>
<dbReference type="Pfam" id="PF00271">
    <property type="entry name" value="Helicase_C"/>
    <property type="match status" value="1"/>
</dbReference>
<dbReference type="OrthoDB" id="9804325at2"/>
<dbReference type="InterPro" id="IPR011545">
    <property type="entry name" value="DEAD/DEAH_box_helicase_dom"/>
</dbReference>
<comment type="similarity">
    <text evidence="10 13">In the N-terminal section; belongs to the UvrB family.</text>
</comment>
<evidence type="ECO:0000259" key="14">
    <source>
        <dbReference type="PROSITE" id="PS51192"/>
    </source>
</evidence>
<dbReference type="SMART" id="SM00490">
    <property type="entry name" value="HELICc"/>
    <property type="match status" value="1"/>
</dbReference>
<evidence type="ECO:0000256" key="11">
    <source>
        <dbReference type="ARBA" id="ARBA00061399"/>
    </source>
</evidence>
<dbReference type="EC" id="3.6.4.-" evidence="13"/>
<organism evidence="16 17">
    <name type="scientific">Alkalithermobacter paradoxus</name>
    <dbReference type="NCBI Taxonomy" id="29349"/>
    <lineage>
        <taxon>Bacteria</taxon>
        <taxon>Bacillati</taxon>
        <taxon>Bacillota</taxon>
        <taxon>Clostridia</taxon>
        <taxon>Peptostreptococcales</taxon>
        <taxon>Tepidibacteraceae</taxon>
        <taxon>Alkalithermobacter</taxon>
    </lineage>
</organism>
<evidence type="ECO:0000313" key="16">
    <source>
        <dbReference type="EMBL" id="OPJ55082.1"/>
    </source>
</evidence>
<dbReference type="Pfam" id="PF17757">
    <property type="entry name" value="UvrB_inter"/>
    <property type="match status" value="1"/>
</dbReference>
<dbReference type="InterPro" id="IPR047112">
    <property type="entry name" value="RecG/Mfd"/>
</dbReference>
<comment type="subcellular location">
    <subcellularLocation>
        <location evidence="1 13">Cytoplasm</location>
    </subcellularLocation>
</comment>
<dbReference type="InterPro" id="IPR041471">
    <property type="entry name" value="UvrB_inter"/>
</dbReference>
<dbReference type="FunFam" id="3.40.50.300:FF:000546">
    <property type="entry name" value="Transcription-repair-coupling factor"/>
    <property type="match status" value="1"/>
</dbReference>
<dbReference type="GO" id="GO:0003678">
    <property type="term" value="F:DNA helicase activity"/>
    <property type="evidence" value="ECO:0007669"/>
    <property type="project" value="TreeGrafter"/>
</dbReference>
<dbReference type="Gene3D" id="3.40.50.300">
    <property type="entry name" value="P-loop containing nucleotide triphosphate hydrolases"/>
    <property type="match status" value="2"/>
</dbReference>
<reference evidence="16 17" key="1">
    <citation type="submission" date="2017-03" db="EMBL/GenBank/DDBJ databases">
        <title>Genome sequence of Clostridium thermoalcaliphilum DSM 7309.</title>
        <authorList>
            <person name="Poehlein A."/>
            <person name="Daniel R."/>
        </authorList>
    </citation>
    <scope>NUCLEOTIDE SEQUENCE [LARGE SCALE GENOMIC DNA]</scope>
    <source>
        <strain evidence="16 17">DSM 7309</strain>
    </source>
</reference>
<dbReference type="InterPro" id="IPR027417">
    <property type="entry name" value="P-loop_NTPase"/>
</dbReference>
<dbReference type="Pfam" id="PF00270">
    <property type="entry name" value="DEAD"/>
    <property type="match status" value="1"/>
</dbReference>
<dbReference type="SMART" id="SM00982">
    <property type="entry name" value="TRCF"/>
    <property type="match status" value="1"/>
</dbReference>
<evidence type="ECO:0000256" key="12">
    <source>
        <dbReference type="ARBA" id="ARBA00070128"/>
    </source>
</evidence>
<dbReference type="InterPro" id="IPR014001">
    <property type="entry name" value="Helicase_ATP-bd"/>
</dbReference>
<sequence length="1124" mass="129712">MRDIFIYPLQNSIEYNNIIQSIQNNKSPLLINGLISSQRPHITYSLFNDTKRQTIIITHNDFEAKKVYDDLKFYIGDKAIYLSFEEIFFYHLDAKDKKEESKRINVLSKLAKEEDVVLITSIEAALKKYIPKDVLIKNISKYEVGDTINLEEISKKLANIGYERVSKVESLGQFSIRGGILDIYTPNYESPIRIELFDDEIDSIRMFDRISQKSIEKLKNIEIIPSRELTYPEDIENAIKKMKSEIREYTKDEVYSDIEKIKERIYFEGAENFIDYLYEEFDKSIFSYLKKDAIIILNEPSRIHEKSKNVLDEFKENYKSNLEKGYVLKSQGNLLYKFEDLESLIKDRFVILKSLLPKSTKGFNAMSIVNFNSREVATFNGKINLLAEELKYLKYNGYKVLLVPGSEERSKSLYKSLLDEEIECTFIKERSKELKSSQVIIVPGDISSGFQYSDIKYTLITDKEIFGVHKKSSDKKKKFKKGEKIESFLELNVGDYVVHESHGIGRYLGIEQLKVNGIKKDYMKLVYSAGDSLYVPTDQMDKVQKYIGGGGENLKLNKLGTNDWNKAKSKVRKAVEDMAKELIELYAKREKVKGYRFNSDSHWQREFESLFPYEETEDQLKSIQDVKKDMESDKVMDRLICGDVGYGKTEVAIRAVFKACMDSKQVAVLVPTTILAQQHYNNFKERFANFPIRVEVLSRFKSSKDQKLILEDIRKGLVDVVIGTHRILSKDIEFKDLGLVVIDEEQRFGVKDKEKLKQIKTSIDVLTLSATPIPRTLHMSLSGVRDMSLIEEPPQERHPVLTYVVEAKESIIADAIDREISRGGQVFFVYNRVNGIENMAAKIKKLVPNAKIAMGHGQMSTKELEKIMIGFLEKEYDVLVCTTIIETGMDIQNANTIIIYDADKMGLGQLYQLRGRVGRSSRQGYAYLMYERDKILSEVAEKRLKAIKEFTEFGSGFKIAMRDLEIRGAGNVLGSQQHGHMAVIGYDLYVKMLNESIKKLKGEVLEETIDTEIDININAYIPDKYISDEVTKIEIYKKIAAIESKEDMHEIEEEIEDRFSDIPTPVRNLLMIAYIKSLGKKLKVKLIKYDGQRVHLQPHYVFKTDEKNDYKLVCEIASVMEKML</sequence>
<evidence type="ECO:0000259" key="15">
    <source>
        <dbReference type="PROSITE" id="PS51194"/>
    </source>
</evidence>
<dbReference type="PANTHER" id="PTHR47964">
    <property type="entry name" value="ATP-DEPENDENT DNA HELICASE HOMOLOG RECG, CHLOROPLASTIC"/>
    <property type="match status" value="1"/>
</dbReference>